<proteinExistence type="predicted"/>
<dbReference type="Proteomes" id="UP000265520">
    <property type="component" value="Unassembled WGS sequence"/>
</dbReference>
<name>A0A392NMY6_9FABA</name>
<evidence type="ECO:0000256" key="1">
    <source>
        <dbReference type="SAM" id="MobiDB-lite"/>
    </source>
</evidence>
<dbReference type="AlphaFoldDB" id="A0A392NMY6"/>
<feature type="region of interest" description="Disordered" evidence="1">
    <location>
        <begin position="32"/>
        <end position="106"/>
    </location>
</feature>
<evidence type="ECO:0000313" key="2">
    <source>
        <dbReference type="EMBL" id="MCH99834.1"/>
    </source>
</evidence>
<keyword evidence="3" id="KW-1185">Reference proteome</keyword>
<feature type="non-terminal residue" evidence="2">
    <location>
        <position position="1"/>
    </location>
</feature>
<evidence type="ECO:0000313" key="3">
    <source>
        <dbReference type="Proteomes" id="UP000265520"/>
    </source>
</evidence>
<organism evidence="2 3">
    <name type="scientific">Trifolium medium</name>
    <dbReference type="NCBI Taxonomy" id="97028"/>
    <lineage>
        <taxon>Eukaryota</taxon>
        <taxon>Viridiplantae</taxon>
        <taxon>Streptophyta</taxon>
        <taxon>Embryophyta</taxon>
        <taxon>Tracheophyta</taxon>
        <taxon>Spermatophyta</taxon>
        <taxon>Magnoliopsida</taxon>
        <taxon>eudicotyledons</taxon>
        <taxon>Gunneridae</taxon>
        <taxon>Pentapetalae</taxon>
        <taxon>rosids</taxon>
        <taxon>fabids</taxon>
        <taxon>Fabales</taxon>
        <taxon>Fabaceae</taxon>
        <taxon>Papilionoideae</taxon>
        <taxon>50 kb inversion clade</taxon>
        <taxon>NPAAA clade</taxon>
        <taxon>Hologalegina</taxon>
        <taxon>IRL clade</taxon>
        <taxon>Trifolieae</taxon>
        <taxon>Trifolium</taxon>
    </lineage>
</organism>
<protein>
    <submittedName>
        <fullName evidence="2">Uncharacterized protein</fullName>
    </submittedName>
</protein>
<sequence>VPWGCHLNPPKQPIAFILSGSIHAHLGGIRPGKMHITSSPTALHTAAPQNSNDSSQQCSNRRQNNRFGSIHNCNNQTRIRGSGQRGGSRSDGLSGPPTAASCWPSQSWQEYPPWSPWGWTPPPWGVPFCPYPTS</sequence>
<reference evidence="2 3" key="1">
    <citation type="journal article" date="2018" name="Front. Plant Sci.">
        <title>Red Clover (Trifolium pratense) and Zigzag Clover (T. medium) - A Picture of Genomic Similarities and Differences.</title>
        <authorList>
            <person name="Dluhosova J."/>
            <person name="Istvanek J."/>
            <person name="Nedelnik J."/>
            <person name="Repkova J."/>
        </authorList>
    </citation>
    <scope>NUCLEOTIDE SEQUENCE [LARGE SCALE GENOMIC DNA]</scope>
    <source>
        <strain evidence="3">cv. 10/8</strain>
        <tissue evidence="2">Leaf</tissue>
    </source>
</reference>
<accession>A0A392NMY6</accession>
<dbReference type="EMBL" id="LXQA010041460">
    <property type="protein sequence ID" value="MCH99834.1"/>
    <property type="molecule type" value="Genomic_DNA"/>
</dbReference>
<feature type="compositionally biased region" description="Low complexity" evidence="1">
    <location>
        <begin position="49"/>
        <end position="66"/>
    </location>
</feature>
<comment type="caution">
    <text evidence="2">The sequence shown here is derived from an EMBL/GenBank/DDBJ whole genome shotgun (WGS) entry which is preliminary data.</text>
</comment>